<comment type="caution">
    <text evidence="15">The sequence shown here is derived from an EMBL/GenBank/DDBJ whole genome shotgun (WGS) entry which is preliminary data.</text>
</comment>
<keyword evidence="11 13" id="KW-0472">Membrane</keyword>
<keyword evidence="16" id="KW-1185">Reference proteome</keyword>
<comment type="subcellular location">
    <subcellularLocation>
        <location evidence="2">Cell membrane</location>
        <topology evidence="2">Multi-pass membrane protein</topology>
    </subcellularLocation>
</comment>
<name>A0ABY0FHF6_9NEIS</name>
<dbReference type="InterPro" id="IPR016174">
    <property type="entry name" value="Di-haem_cyt_TM"/>
</dbReference>
<dbReference type="RefSeq" id="WP_129211274.1">
    <property type="nucleotide sequence ID" value="NZ_REGR01000002.1"/>
</dbReference>
<dbReference type="SUPFAM" id="SSF81342">
    <property type="entry name" value="Transmembrane di-heme cytochromes"/>
    <property type="match status" value="1"/>
</dbReference>
<proteinExistence type="inferred from homology"/>
<evidence type="ECO:0000256" key="7">
    <source>
        <dbReference type="ARBA" id="ARBA00022723"/>
    </source>
</evidence>
<dbReference type="InterPro" id="IPR011577">
    <property type="entry name" value="Cyt_b561_bac/Ni-Hgenase"/>
</dbReference>
<sequence>MTAPTARHPAPTIALHWLMALLIISAFFLGLTVADMPLSPTKFKWVAWHKWLGVTVLGLLALRLLLRALLSAPALPESMSAHAKTMAKLGHAALYALMLAVPLTGWLMSSAYGFPVVYLKLIALPDLVAKNKELGDALREVHVLLNWALAAAVAGHVLAALKHQLVDRDKLLARMSLRRS</sequence>
<evidence type="ECO:0000256" key="4">
    <source>
        <dbReference type="ARBA" id="ARBA00022475"/>
    </source>
</evidence>
<evidence type="ECO:0000256" key="13">
    <source>
        <dbReference type="SAM" id="Phobius"/>
    </source>
</evidence>
<dbReference type="Proteomes" id="UP000290682">
    <property type="component" value="Unassembled WGS sequence"/>
</dbReference>
<evidence type="ECO:0000259" key="14">
    <source>
        <dbReference type="Pfam" id="PF01292"/>
    </source>
</evidence>
<feature type="transmembrane region" description="Helical" evidence="13">
    <location>
        <begin position="93"/>
        <end position="121"/>
    </location>
</feature>
<evidence type="ECO:0000256" key="9">
    <source>
        <dbReference type="ARBA" id="ARBA00022989"/>
    </source>
</evidence>
<keyword evidence="7" id="KW-0479">Metal-binding</keyword>
<evidence type="ECO:0000256" key="2">
    <source>
        <dbReference type="ARBA" id="ARBA00004651"/>
    </source>
</evidence>
<evidence type="ECO:0000256" key="12">
    <source>
        <dbReference type="ARBA" id="ARBA00037975"/>
    </source>
</evidence>
<evidence type="ECO:0000256" key="1">
    <source>
        <dbReference type="ARBA" id="ARBA00001970"/>
    </source>
</evidence>
<accession>A0ABY0FHF6</accession>
<reference evidence="15 16" key="1">
    <citation type="submission" date="2018-10" db="EMBL/GenBank/DDBJ databases">
        <title>Draft genome of Fastidiocella sp. strain 375T, a bacterium isolated from a karstic cave dripping water.</title>
        <authorList>
            <person name="Coelho C."/>
            <person name="Verissimo A."/>
            <person name="Tiago I."/>
        </authorList>
    </citation>
    <scope>NUCLEOTIDE SEQUENCE [LARGE SCALE GENOMIC DNA]</scope>
    <source>
        <strain evidence="15 16">CAVE-375</strain>
    </source>
</reference>
<dbReference type="EMBL" id="REGR01000002">
    <property type="protein sequence ID" value="RXZ44811.1"/>
    <property type="molecule type" value="Genomic_DNA"/>
</dbReference>
<dbReference type="PANTHER" id="PTHR30529:SF1">
    <property type="entry name" value="CYTOCHROME B561 HOMOLOG 2"/>
    <property type="match status" value="1"/>
</dbReference>
<keyword evidence="8" id="KW-0249">Electron transport</keyword>
<evidence type="ECO:0000256" key="11">
    <source>
        <dbReference type="ARBA" id="ARBA00023136"/>
    </source>
</evidence>
<evidence type="ECO:0000256" key="5">
    <source>
        <dbReference type="ARBA" id="ARBA00022617"/>
    </source>
</evidence>
<evidence type="ECO:0000313" key="15">
    <source>
        <dbReference type="EMBL" id="RXZ44811.1"/>
    </source>
</evidence>
<keyword evidence="10" id="KW-0408">Iron</keyword>
<evidence type="ECO:0000256" key="10">
    <source>
        <dbReference type="ARBA" id="ARBA00023004"/>
    </source>
</evidence>
<evidence type="ECO:0000256" key="3">
    <source>
        <dbReference type="ARBA" id="ARBA00022448"/>
    </source>
</evidence>
<dbReference type="Pfam" id="PF01292">
    <property type="entry name" value="Ni_hydr_CYTB"/>
    <property type="match status" value="1"/>
</dbReference>
<keyword evidence="5" id="KW-0349">Heme</keyword>
<organism evidence="15 16">
    <name type="scientific">Crenobacter cavernae</name>
    <dbReference type="NCBI Taxonomy" id="2290923"/>
    <lineage>
        <taxon>Bacteria</taxon>
        <taxon>Pseudomonadati</taxon>
        <taxon>Pseudomonadota</taxon>
        <taxon>Betaproteobacteria</taxon>
        <taxon>Neisseriales</taxon>
        <taxon>Neisseriaceae</taxon>
        <taxon>Crenobacter</taxon>
    </lineage>
</organism>
<dbReference type="Gene3D" id="1.20.950.20">
    <property type="entry name" value="Transmembrane di-heme cytochromes, Chain C"/>
    <property type="match status" value="1"/>
</dbReference>
<dbReference type="InterPro" id="IPR052168">
    <property type="entry name" value="Cytochrome_b561_oxidase"/>
</dbReference>
<keyword evidence="3" id="KW-0813">Transport</keyword>
<comment type="similarity">
    <text evidence="12">Belongs to the cytochrome b561 family.</text>
</comment>
<keyword evidence="6 13" id="KW-0812">Transmembrane</keyword>
<feature type="transmembrane region" description="Helical" evidence="13">
    <location>
        <begin position="141"/>
        <end position="161"/>
    </location>
</feature>
<protein>
    <submittedName>
        <fullName evidence="15">Cytochrome b</fullName>
    </submittedName>
</protein>
<keyword evidence="9 13" id="KW-1133">Transmembrane helix</keyword>
<dbReference type="PANTHER" id="PTHR30529">
    <property type="entry name" value="CYTOCHROME B561"/>
    <property type="match status" value="1"/>
</dbReference>
<feature type="transmembrane region" description="Helical" evidence="13">
    <location>
        <begin position="51"/>
        <end position="72"/>
    </location>
</feature>
<comment type="cofactor">
    <cofactor evidence="1">
        <name>heme b</name>
        <dbReference type="ChEBI" id="CHEBI:60344"/>
    </cofactor>
</comment>
<evidence type="ECO:0000313" key="16">
    <source>
        <dbReference type="Proteomes" id="UP000290682"/>
    </source>
</evidence>
<evidence type="ECO:0000256" key="6">
    <source>
        <dbReference type="ARBA" id="ARBA00022692"/>
    </source>
</evidence>
<keyword evidence="4" id="KW-1003">Cell membrane</keyword>
<feature type="domain" description="Cytochrome b561 bacterial/Ni-hydrogenase" evidence="14">
    <location>
        <begin position="7"/>
        <end position="175"/>
    </location>
</feature>
<gene>
    <name evidence="15" type="ORF">EBB06_02625</name>
</gene>
<feature type="transmembrane region" description="Helical" evidence="13">
    <location>
        <begin position="12"/>
        <end position="31"/>
    </location>
</feature>
<evidence type="ECO:0000256" key="8">
    <source>
        <dbReference type="ARBA" id="ARBA00022982"/>
    </source>
</evidence>